<sequence>MASTAPSGMSMSLPTTMAYEQEHWNRGSSYYTPRSIAPHPGYFPTFAPHDYPQGETYAISSNSTGARGRSGSGASTASVGYTIVSPATAPTSPLLLLSGAGRPCQATHGDQITQTEGLTSTSPKQPYSKQVKQEPLSVEGTKAKCLATDKTIVDDRMFCQHQDCLDEHGRPRKFFSRKADVTRHHKSCHDITYIDCPKRNCERKGRQGFTRRDHLTEHLRGFHMELIAKRHNKVKRKEQDSNEDSNGSNSSAEDLASTDSTVELLHSACSRKPSLGSQGDQDFKQEFQASSDEEAEDSFLVEDDYQPSTTQRPRNGLHNLARKMKGRRSHPYQRRPSQAQQTQGDSSEVNMARRGSLSPEFVAPRMTPHSPVYATHAGMSGLYTTSHIMSPMYTTNHDMGPFYASSMAQTYHGLPAPHQPLYRETHSDDFQF</sequence>
<dbReference type="AlphaFoldDB" id="A0A1C1CGW3"/>
<feature type="compositionally biased region" description="Acidic residues" evidence="1">
    <location>
        <begin position="291"/>
        <end position="305"/>
    </location>
</feature>
<organism evidence="2 3">
    <name type="scientific">Cladophialophora carrionii</name>
    <dbReference type="NCBI Taxonomy" id="86049"/>
    <lineage>
        <taxon>Eukaryota</taxon>
        <taxon>Fungi</taxon>
        <taxon>Dikarya</taxon>
        <taxon>Ascomycota</taxon>
        <taxon>Pezizomycotina</taxon>
        <taxon>Eurotiomycetes</taxon>
        <taxon>Chaetothyriomycetidae</taxon>
        <taxon>Chaetothyriales</taxon>
        <taxon>Herpotrichiellaceae</taxon>
        <taxon>Cladophialophora</taxon>
    </lineage>
</organism>
<feature type="region of interest" description="Disordered" evidence="1">
    <location>
        <begin position="105"/>
        <end position="135"/>
    </location>
</feature>
<gene>
    <name evidence="2" type="ORF">CLCR_03503</name>
</gene>
<protein>
    <recommendedName>
        <fullName evidence="4">C2H2-type domain-containing protein</fullName>
    </recommendedName>
</protein>
<dbReference type="eggNOG" id="ENOG502SXT7">
    <property type="taxonomic scope" value="Eukaryota"/>
</dbReference>
<evidence type="ECO:0000313" key="3">
    <source>
        <dbReference type="Proteomes" id="UP000094526"/>
    </source>
</evidence>
<keyword evidence="3" id="KW-1185">Reference proteome</keyword>
<feature type="region of interest" description="Disordered" evidence="1">
    <location>
        <begin position="232"/>
        <end position="259"/>
    </location>
</feature>
<feature type="compositionally biased region" description="Basic residues" evidence="1">
    <location>
        <begin position="320"/>
        <end position="333"/>
    </location>
</feature>
<dbReference type="Proteomes" id="UP000094526">
    <property type="component" value="Unassembled WGS sequence"/>
</dbReference>
<feature type="region of interest" description="Disordered" evidence="1">
    <location>
        <begin position="287"/>
        <end position="352"/>
    </location>
</feature>
<feature type="compositionally biased region" description="Polar residues" evidence="1">
    <location>
        <begin position="335"/>
        <end position="349"/>
    </location>
</feature>
<feature type="compositionally biased region" description="Low complexity" evidence="1">
    <location>
        <begin position="244"/>
        <end position="254"/>
    </location>
</feature>
<dbReference type="EMBL" id="LGRB01000013">
    <property type="protein sequence ID" value="OCT47750.1"/>
    <property type="molecule type" value="Genomic_DNA"/>
</dbReference>
<feature type="compositionally biased region" description="Low complexity" evidence="1">
    <location>
        <begin position="60"/>
        <end position="76"/>
    </location>
</feature>
<feature type="compositionally biased region" description="Polar residues" evidence="1">
    <location>
        <begin position="108"/>
        <end position="130"/>
    </location>
</feature>
<evidence type="ECO:0008006" key="4">
    <source>
        <dbReference type="Google" id="ProtNLM"/>
    </source>
</evidence>
<evidence type="ECO:0000256" key="1">
    <source>
        <dbReference type="SAM" id="MobiDB-lite"/>
    </source>
</evidence>
<reference evidence="3" key="1">
    <citation type="submission" date="2015-07" db="EMBL/GenBank/DDBJ databases">
        <authorList>
            <person name="Teixeira M.M."/>
            <person name="Souza R.C."/>
            <person name="Almeida L.G."/>
            <person name="Vicente V.A."/>
            <person name="de Hoog S."/>
            <person name="Bocca A.L."/>
            <person name="de Almeida S.R."/>
            <person name="Vasconcelos A.T."/>
            <person name="Felipe M.S."/>
        </authorList>
    </citation>
    <scope>NUCLEOTIDE SEQUENCE [LARGE SCALE GENOMIC DNA]</scope>
    <source>
        <strain evidence="3">KSF</strain>
    </source>
</reference>
<dbReference type="VEuPathDB" id="FungiDB:G647_04592"/>
<dbReference type="VEuPathDB" id="FungiDB:G647_04593"/>
<name>A0A1C1CGW3_9EURO</name>
<feature type="region of interest" description="Disordered" evidence="1">
    <location>
        <begin position="57"/>
        <end position="76"/>
    </location>
</feature>
<dbReference type="STRING" id="86049.A0A1C1CGW3"/>
<dbReference type="VEuPathDB" id="FungiDB:CLCR_03503"/>
<evidence type="ECO:0000313" key="2">
    <source>
        <dbReference type="EMBL" id="OCT47750.1"/>
    </source>
</evidence>
<accession>A0A1C1CGW3</accession>
<comment type="caution">
    <text evidence="2">The sequence shown here is derived from an EMBL/GenBank/DDBJ whole genome shotgun (WGS) entry which is preliminary data.</text>
</comment>
<dbReference type="OrthoDB" id="2687452at2759"/>
<proteinExistence type="predicted"/>